<dbReference type="Proteomes" id="UP000316921">
    <property type="component" value="Chromosome"/>
</dbReference>
<evidence type="ECO:0000256" key="3">
    <source>
        <dbReference type="ARBA" id="ARBA00022729"/>
    </source>
</evidence>
<evidence type="ECO:0000256" key="1">
    <source>
        <dbReference type="ARBA" id="ARBA00004613"/>
    </source>
</evidence>
<name>A0A518BP39_9BACT</name>
<dbReference type="NCBIfam" id="NF033679">
    <property type="entry name" value="DNRLRE_dom"/>
    <property type="match status" value="1"/>
</dbReference>
<evidence type="ECO:0000256" key="2">
    <source>
        <dbReference type="ARBA" id="ARBA00022525"/>
    </source>
</evidence>
<accession>A0A518BP39</accession>
<dbReference type="RefSeq" id="WP_145068025.1">
    <property type="nucleotide sequence ID" value="NZ_CP036287.1"/>
</dbReference>
<dbReference type="KEGG" id="pbap:Pla133_38470"/>
<keyword evidence="2" id="KW-0964">Secreted</keyword>
<evidence type="ECO:0000313" key="6">
    <source>
        <dbReference type="EMBL" id="QDU68744.1"/>
    </source>
</evidence>
<protein>
    <recommendedName>
        <fullName evidence="5">Carbohydrate-binding module family 96 domain-containing protein</fullName>
    </recommendedName>
</protein>
<organism evidence="6 7">
    <name type="scientific">Engelhardtia mirabilis</name>
    <dbReference type="NCBI Taxonomy" id="2528011"/>
    <lineage>
        <taxon>Bacteria</taxon>
        <taxon>Pseudomonadati</taxon>
        <taxon>Planctomycetota</taxon>
        <taxon>Planctomycetia</taxon>
        <taxon>Planctomycetia incertae sedis</taxon>
        <taxon>Engelhardtia</taxon>
    </lineage>
</organism>
<feature type="domain" description="Carbohydrate-binding module family 96" evidence="5">
    <location>
        <begin position="230"/>
        <end position="399"/>
    </location>
</feature>
<dbReference type="EMBL" id="CP036287">
    <property type="protein sequence ID" value="QDU68744.1"/>
    <property type="molecule type" value="Genomic_DNA"/>
</dbReference>
<feature type="signal peptide" evidence="4">
    <location>
        <begin position="1"/>
        <end position="23"/>
    </location>
</feature>
<evidence type="ECO:0000256" key="4">
    <source>
        <dbReference type="SAM" id="SignalP"/>
    </source>
</evidence>
<dbReference type="Pfam" id="PF24517">
    <property type="entry name" value="CBM96"/>
    <property type="match status" value="1"/>
</dbReference>
<dbReference type="AlphaFoldDB" id="A0A518BP39"/>
<gene>
    <name evidence="6" type="ORF">Pla133_38470</name>
</gene>
<evidence type="ECO:0000313" key="7">
    <source>
        <dbReference type="Proteomes" id="UP000316921"/>
    </source>
</evidence>
<keyword evidence="3 4" id="KW-0732">Signal</keyword>
<proteinExistence type="predicted"/>
<dbReference type="InterPro" id="IPR055372">
    <property type="entry name" value="CBM96"/>
</dbReference>
<sequence length="684" mass="68654" precursor="true">MSRLARPLSTAACLLLLGAAASAQISIAGYVFDDAAGPDLAILQPGANPQFGGLATGCVTANTLPGLTVPQSISALFDGDSTEAWCFGKLMVRLDFVDNVVRNGPGPDLVVFEIGGAEAFTLSILVESLCTWTAPRNYVPVATGFTQDLCGTGSQPINAAAIDLSDFGVLPGATVRRVLLDNKGVYGGAVGADPAAVLALHSDPASAVPSPCLLQFQQGIDAGAGPYLGAADTCLASDLPTTAFGASALEYSDSSPEHQLLLRFDGIVGSGAGQIPTGAQVQRALLYLTSGPGAGASNGTHSVHRLLKPWNAATATWAGSFGGDGVDADGIEAEVAAVATIPVTSASKTVAVDITAAVQAWANGAPNHGLAILANTTDGLGLNLAEASLESWRPALVVQVEGGVSYANAVASFAPVVVGVEPNPCNLDSSRSLGAPDADPNASVACCLQVPTSVTLGSGGSITLDFTSVSISGDGSPEPDLWIFEVGPDVEDTFVELSADLVSWVSLGKVFGATSSLDLDGFGIGPFDLYRYVRLTDDPLEGDATGCSPGADIDAVGVLSPNPWINLGQSLAGTGGAPYLASSAPLVAGGQAVFQLSNALPGAPTILAIGANAVGLPLFGGTLVPNPQLLIGPQLVGATGSLLVTLPLPVTLPAGVPFWVQSWILDPGGPVGFAASNAIATVTK</sequence>
<feature type="chain" id="PRO_5021892150" description="Carbohydrate-binding module family 96 domain-containing protein" evidence="4">
    <location>
        <begin position="24"/>
        <end position="684"/>
    </location>
</feature>
<dbReference type="GO" id="GO:0005576">
    <property type="term" value="C:extracellular region"/>
    <property type="evidence" value="ECO:0007669"/>
    <property type="project" value="UniProtKB-SubCell"/>
</dbReference>
<evidence type="ECO:0000259" key="5">
    <source>
        <dbReference type="Pfam" id="PF24517"/>
    </source>
</evidence>
<reference evidence="6 7" key="1">
    <citation type="submission" date="2019-02" db="EMBL/GenBank/DDBJ databases">
        <title>Deep-cultivation of Planctomycetes and their phenomic and genomic characterization uncovers novel biology.</title>
        <authorList>
            <person name="Wiegand S."/>
            <person name="Jogler M."/>
            <person name="Boedeker C."/>
            <person name="Pinto D."/>
            <person name="Vollmers J."/>
            <person name="Rivas-Marin E."/>
            <person name="Kohn T."/>
            <person name="Peeters S.H."/>
            <person name="Heuer A."/>
            <person name="Rast P."/>
            <person name="Oberbeckmann S."/>
            <person name="Bunk B."/>
            <person name="Jeske O."/>
            <person name="Meyerdierks A."/>
            <person name="Storesund J.E."/>
            <person name="Kallscheuer N."/>
            <person name="Luecker S."/>
            <person name="Lage O.M."/>
            <person name="Pohl T."/>
            <person name="Merkel B.J."/>
            <person name="Hornburger P."/>
            <person name="Mueller R.-W."/>
            <person name="Bruemmer F."/>
            <person name="Labrenz M."/>
            <person name="Spormann A.M."/>
            <person name="Op den Camp H."/>
            <person name="Overmann J."/>
            <person name="Amann R."/>
            <person name="Jetten M.S.M."/>
            <person name="Mascher T."/>
            <person name="Medema M.H."/>
            <person name="Devos D.P."/>
            <person name="Kaster A.-K."/>
            <person name="Ovreas L."/>
            <person name="Rohde M."/>
            <person name="Galperin M.Y."/>
            <person name="Jogler C."/>
        </authorList>
    </citation>
    <scope>NUCLEOTIDE SEQUENCE [LARGE SCALE GENOMIC DNA]</scope>
    <source>
        <strain evidence="6 7">Pla133</strain>
    </source>
</reference>
<keyword evidence="7" id="KW-1185">Reference proteome</keyword>
<comment type="subcellular location">
    <subcellularLocation>
        <location evidence="1">Secreted</location>
    </subcellularLocation>
</comment>